<dbReference type="InterPro" id="IPR029060">
    <property type="entry name" value="PIN-like_dom_sf"/>
</dbReference>
<dbReference type="Proteomes" id="UP000077066">
    <property type="component" value="Unassembled WGS sequence"/>
</dbReference>
<dbReference type="Pfam" id="PF01850">
    <property type="entry name" value="PIN"/>
    <property type="match status" value="1"/>
</dbReference>
<reference evidence="2 3" key="1">
    <citation type="submission" date="2016-04" db="EMBL/GenBank/DDBJ databases">
        <title>Genome sequence of Methanobrevibacter filiformis DSM 11501.</title>
        <authorList>
            <person name="Poehlein A."/>
            <person name="Seedorf H."/>
            <person name="Daniel R."/>
        </authorList>
    </citation>
    <scope>NUCLEOTIDE SEQUENCE [LARGE SCALE GENOMIC DNA]</scope>
    <source>
        <strain evidence="2 3">DSM 11501</strain>
    </source>
</reference>
<dbReference type="SUPFAM" id="SSF88723">
    <property type="entry name" value="PIN domain-like"/>
    <property type="match status" value="1"/>
</dbReference>
<keyword evidence="2" id="KW-0378">Hydrolase</keyword>
<dbReference type="GO" id="GO:0016075">
    <property type="term" value="P:rRNA catabolic process"/>
    <property type="evidence" value="ECO:0007669"/>
    <property type="project" value="TreeGrafter"/>
</dbReference>
<keyword evidence="2" id="KW-0255">Endonuclease</keyword>
<dbReference type="AlphaFoldDB" id="A0A166CFX2"/>
<gene>
    <name evidence="2" type="primary">vapC_5</name>
    <name evidence="2" type="ORF">MBFIL_08610</name>
</gene>
<dbReference type="GO" id="GO:0004521">
    <property type="term" value="F:RNA endonuclease activity"/>
    <property type="evidence" value="ECO:0007669"/>
    <property type="project" value="InterPro"/>
</dbReference>
<dbReference type="OrthoDB" id="70171at2157"/>
<dbReference type="PATRIC" id="fig|55758.3.peg.969"/>
<dbReference type="InterPro" id="IPR039018">
    <property type="entry name" value="VapC20-like"/>
</dbReference>
<dbReference type="PANTHER" id="PTHR42188:SF1">
    <property type="entry name" value="23S RRNA-SPECIFIC ENDONUCLEASE VAPC20"/>
    <property type="match status" value="1"/>
</dbReference>
<evidence type="ECO:0000313" key="2">
    <source>
        <dbReference type="EMBL" id="KZX14464.1"/>
    </source>
</evidence>
<keyword evidence="3" id="KW-1185">Reference proteome</keyword>
<dbReference type="PANTHER" id="PTHR42188">
    <property type="entry name" value="23S RRNA-SPECIFIC ENDONUCLEASE VAPC20"/>
    <property type="match status" value="1"/>
</dbReference>
<feature type="domain" description="PIN" evidence="1">
    <location>
        <begin position="2"/>
        <end position="123"/>
    </location>
</feature>
<dbReference type="InterPro" id="IPR002716">
    <property type="entry name" value="PIN_dom"/>
</dbReference>
<dbReference type="RefSeq" id="WP_066971853.1">
    <property type="nucleotide sequence ID" value="NZ_LWMT01000149.1"/>
</dbReference>
<keyword evidence="2" id="KW-0540">Nuclease</keyword>
<protein>
    <submittedName>
        <fullName evidence="2">tRNA(FMet)-specific endonuclease VapC</fullName>
    </submittedName>
</protein>
<comment type="caution">
    <text evidence="2">The sequence shown here is derived from an EMBL/GenBank/DDBJ whole genome shotgun (WGS) entry which is preliminary data.</text>
</comment>
<evidence type="ECO:0000259" key="1">
    <source>
        <dbReference type="Pfam" id="PF01850"/>
    </source>
</evidence>
<name>A0A166CFX2_9EURY</name>
<dbReference type="EMBL" id="LWMT01000149">
    <property type="protein sequence ID" value="KZX14464.1"/>
    <property type="molecule type" value="Genomic_DNA"/>
</dbReference>
<evidence type="ECO:0000313" key="3">
    <source>
        <dbReference type="Proteomes" id="UP000077066"/>
    </source>
</evidence>
<dbReference type="Gene3D" id="3.40.50.1010">
    <property type="entry name" value="5'-nuclease"/>
    <property type="match status" value="1"/>
</dbReference>
<accession>A0A166CFX2</accession>
<proteinExistence type="predicted"/>
<organism evidence="2 3">
    <name type="scientific">Methanobrevibacter filiformis</name>
    <dbReference type="NCBI Taxonomy" id="55758"/>
    <lineage>
        <taxon>Archaea</taxon>
        <taxon>Methanobacteriati</taxon>
        <taxon>Methanobacteriota</taxon>
        <taxon>Methanomada group</taxon>
        <taxon>Methanobacteria</taxon>
        <taxon>Methanobacteriales</taxon>
        <taxon>Methanobacteriaceae</taxon>
        <taxon>Methanobrevibacter</taxon>
    </lineage>
</organism>
<sequence>MIFLDASFIINFFVDKVSFHERAVELMESIKNEEKIISNLVITEVVTVLNIKLKVNKELTKTVYEYMNKKFEIVEDSYIYDESFKKVMKYKDRLSFFDCAYIALMEDLEIKEIVSFDKDFNNKEGIIRIY</sequence>